<comment type="caution">
    <text evidence="4">The sequence shown here is derived from an EMBL/GenBank/DDBJ whole genome shotgun (WGS) entry which is preliminary data.</text>
</comment>
<keyword evidence="2" id="KW-0732">Signal</keyword>
<protein>
    <submittedName>
        <fullName evidence="4">TolC family protein</fullName>
    </submittedName>
</protein>
<proteinExistence type="inferred from homology"/>
<name>A0ABP8LQS6_9BACT</name>
<dbReference type="Pfam" id="PF02321">
    <property type="entry name" value="OEP"/>
    <property type="match status" value="2"/>
</dbReference>
<gene>
    <name evidence="4" type="ORF">GCM10023091_08600</name>
</gene>
<reference evidence="5" key="1">
    <citation type="journal article" date="2019" name="Int. J. Syst. Evol. Microbiol.">
        <title>The Global Catalogue of Microorganisms (GCM) 10K type strain sequencing project: providing services to taxonomists for standard genome sequencing and annotation.</title>
        <authorList>
            <consortium name="The Broad Institute Genomics Platform"/>
            <consortium name="The Broad Institute Genome Sequencing Center for Infectious Disease"/>
            <person name="Wu L."/>
            <person name="Ma J."/>
        </authorList>
    </citation>
    <scope>NUCLEOTIDE SEQUENCE [LARGE SCALE GENOMIC DNA]</scope>
    <source>
        <strain evidence="5">JCM 31920</strain>
    </source>
</reference>
<dbReference type="PANTHER" id="PTHR30203">
    <property type="entry name" value="OUTER MEMBRANE CATION EFFLUX PROTEIN"/>
    <property type="match status" value="1"/>
</dbReference>
<keyword evidence="2" id="KW-0449">Lipoprotein</keyword>
<evidence type="ECO:0000256" key="3">
    <source>
        <dbReference type="SAM" id="Coils"/>
    </source>
</evidence>
<dbReference type="PROSITE" id="PS51257">
    <property type="entry name" value="PROKAR_LIPOPROTEIN"/>
    <property type="match status" value="1"/>
</dbReference>
<organism evidence="4 5">
    <name type="scientific">Ravibacter arvi</name>
    <dbReference type="NCBI Taxonomy" id="2051041"/>
    <lineage>
        <taxon>Bacteria</taxon>
        <taxon>Pseudomonadati</taxon>
        <taxon>Bacteroidota</taxon>
        <taxon>Cytophagia</taxon>
        <taxon>Cytophagales</taxon>
        <taxon>Spirosomataceae</taxon>
        <taxon>Ravibacter</taxon>
    </lineage>
</organism>
<dbReference type="NCBIfam" id="TIGR01845">
    <property type="entry name" value="outer_NodT"/>
    <property type="match status" value="1"/>
</dbReference>
<sequence length="477" mass="53171">MKRNKSRGLASAAVIALLVTACNAPTIVRRSESRVVPESYTGRADTASSAAATWRDFFKDSHLTALIDSALAHNQELNIITQEIAMTQNEIEAKKGEYLPFVSLGGGAGFEKAARYTQVGASEATTEIKPGKEMPEPLGDFKFGAFARWEVDIWHKLRNARKAAVNRYLASVEGRNFMVTNLISEIATSYYELLALDSQLQIIRQNIDIQQNALRLVRQQKEAAKLTELAVKRFEAQVYNTLGLQYEIQQKIVEAENRINFLVGRFPQPVDRDHSELLKLSPEVLSVGSPAALLSHRPDILQAEQQLEAAKLDVEVARAEFYPSLGLSASLGTQAFNPAYLAKMPWSLFSTLMGDMMGPLINKRGIKANYLNANARQEQAIFQYEKTVLAACLEVANLVAMINNLEKNYDVKSKEVNALNESVTISNRLFTSARADYTEVLFTQRDAIESKFELVETKMQQFKAMISTYRALGGGWQ</sequence>
<keyword evidence="5" id="KW-1185">Reference proteome</keyword>
<evidence type="ECO:0000313" key="5">
    <source>
        <dbReference type="Proteomes" id="UP001501508"/>
    </source>
</evidence>
<evidence type="ECO:0000256" key="2">
    <source>
        <dbReference type="RuleBase" id="RU362097"/>
    </source>
</evidence>
<dbReference type="RefSeq" id="WP_345026834.1">
    <property type="nucleotide sequence ID" value="NZ_BAABEY010000010.1"/>
</dbReference>
<dbReference type="InterPro" id="IPR010131">
    <property type="entry name" value="MdtP/NodT-like"/>
</dbReference>
<accession>A0ABP8LQS6</accession>
<feature type="signal peptide" evidence="2">
    <location>
        <begin position="1"/>
        <end position="24"/>
    </location>
</feature>
<evidence type="ECO:0000313" key="4">
    <source>
        <dbReference type="EMBL" id="GAA4434120.1"/>
    </source>
</evidence>
<dbReference type="Gene3D" id="1.20.1600.10">
    <property type="entry name" value="Outer membrane efflux proteins (OEP)"/>
    <property type="match status" value="1"/>
</dbReference>
<feature type="chain" id="PRO_5044951713" evidence="2">
    <location>
        <begin position="25"/>
        <end position="477"/>
    </location>
</feature>
<evidence type="ECO:0000256" key="1">
    <source>
        <dbReference type="ARBA" id="ARBA00007613"/>
    </source>
</evidence>
<keyword evidence="2" id="KW-0564">Palmitate</keyword>
<comment type="similarity">
    <text evidence="1 2">Belongs to the outer membrane factor (OMF) (TC 1.B.17) family.</text>
</comment>
<dbReference type="PANTHER" id="PTHR30203:SF30">
    <property type="entry name" value="OUTER MEMBRANE PROTEIN-RELATED"/>
    <property type="match status" value="1"/>
</dbReference>
<comment type="subcellular location">
    <subcellularLocation>
        <location evidence="2">Cell membrane</location>
        <topology evidence="2">Lipid-anchor</topology>
    </subcellularLocation>
</comment>
<dbReference type="SUPFAM" id="SSF56954">
    <property type="entry name" value="Outer membrane efflux proteins (OEP)"/>
    <property type="match status" value="1"/>
</dbReference>
<keyword evidence="2" id="KW-0812">Transmembrane</keyword>
<dbReference type="EMBL" id="BAABEY010000010">
    <property type="protein sequence ID" value="GAA4434120.1"/>
    <property type="molecule type" value="Genomic_DNA"/>
</dbReference>
<dbReference type="InterPro" id="IPR003423">
    <property type="entry name" value="OMP_efflux"/>
</dbReference>
<keyword evidence="3" id="KW-0175">Coiled coil</keyword>
<keyword evidence="2" id="KW-0472">Membrane</keyword>
<keyword evidence="2" id="KW-1134">Transmembrane beta strand</keyword>
<dbReference type="Proteomes" id="UP001501508">
    <property type="component" value="Unassembled WGS sequence"/>
</dbReference>
<dbReference type="Gene3D" id="2.20.200.10">
    <property type="entry name" value="Outer membrane efflux proteins (OEP)"/>
    <property type="match status" value="1"/>
</dbReference>
<feature type="coiled-coil region" evidence="3">
    <location>
        <begin position="395"/>
        <end position="422"/>
    </location>
</feature>